<evidence type="ECO:0000313" key="5">
    <source>
        <dbReference type="EMBL" id="VGO17937.1"/>
    </source>
</evidence>
<evidence type="ECO:0000256" key="4">
    <source>
        <dbReference type="ARBA" id="ARBA00013078"/>
    </source>
</evidence>
<accession>A0A6C2UEI0</accession>
<comment type="similarity">
    <text evidence="3">Belongs to the HAD-like hydrolase superfamily. CbbY/CbbZ/Gph/YieH family.</text>
</comment>
<dbReference type="Gene3D" id="3.40.50.1000">
    <property type="entry name" value="HAD superfamily/HAD-like"/>
    <property type="match status" value="1"/>
</dbReference>
<name>A0A6C2UEI0_PONDE</name>
<evidence type="ECO:0000256" key="3">
    <source>
        <dbReference type="ARBA" id="ARBA00006171"/>
    </source>
</evidence>
<gene>
    <name evidence="5" type="ORF">PDESU_06539</name>
</gene>
<dbReference type="PANTHER" id="PTHR43434">
    <property type="entry name" value="PHOSPHOGLYCOLATE PHOSPHATASE"/>
    <property type="match status" value="1"/>
</dbReference>
<protein>
    <recommendedName>
        <fullName evidence="4">phosphoglycolate phosphatase</fullName>
        <ecNumber evidence="4">3.1.3.18</ecNumber>
    </recommendedName>
</protein>
<evidence type="ECO:0000256" key="2">
    <source>
        <dbReference type="ARBA" id="ARBA00004818"/>
    </source>
</evidence>
<proteinExistence type="inferred from homology"/>
<dbReference type="Gene3D" id="1.10.150.240">
    <property type="entry name" value="Putative phosphatase, domain 2"/>
    <property type="match status" value="1"/>
</dbReference>
<evidence type="ECO:0000313" key="6">
    <source>
        <dbReference type="Proteomes" id="UP000366872"/>
    </source>
</evidence>
<dbReference type="Proteomes" id="UP000366872">
    <property type="component" value="Unassembled WGS sequence"/>
</dbReference>
<dbReference type="GO" id="GO:0006281">
    <property type="term" value="P:DNA repair"/>
    <property type="evidence" value="ECO:0007669"/>
    <property type="project" value="TreeGrafter"/>
</dbReference>
<comment type="pathway">
    <text evidence="2">Organic acid metabolism; glycolate biosynthesis; glycolate from 2-phosphoglycolate: step 1/1.</text>
</comment>
<dbReference type="InterPro" id="IPR023198">
    <property type="entry name" value="PGP-like_dom2"/>
</dbReference>
<comment type="catalytic activity">
    <reaction evidence="1">
        <text>2-phosphoglycolate + H2O = glycolate + phosphate</text>
        <dbReference type="Rhea" id="RHEA:14369"/>
        <dbReference type="ChEBI" id="CHEBI:15377"/>
        <dbReference type="ChEBI" id="CHEBI:29805"/>
        <dbReference type="ChEBI" id="CHEBI:43474"/>
        <dbReference type="ChEBI" id="CHEBI:58033"/>
        <dbReference type="EC" id="3.1.3.18"/>
    </reaction>
</comment>
<dbReference type="RefSeq" id="WP_136083395.1">
    <property type="nucleotide sequence ID" value="NZ_CAAHFG010000005.1"/>
</dbReference>
<dbReference type="PANTHER" id="PTHR43434:SF1">
    <property type="entry name" value="PHOSPHOGLYCOLATE PHOSPHATASE"/>
    <property type="match status" value="1"/>
</dbReference>
<dbReference type="EMBL" id="CAAHFG010000005">
    <property type="protein sequence ID" value="VGO17937.1"/>
    <property type="molecule type" value="Genomic_DNA"/>
</dbReference>
<dbReference type="EC" id="3.1.3.18" evidence="4"/>
<dbReference type="SFLD" id="SFLDS00003">
    <property type="entry name" value="Haloacid_Dehalogenase"/>
    <property type="match status" value="1"/>
</dbReference>
<reference evidence="5 6" key="1">
    <citation type="submission" date="2019-04" db="EMBL/GenBank/DDBJ databases">
        <authorList>
            <person name="Van Vliet M D."/>
        </authorList>
    </citation>
    <scope>NUCLEOTIDE SEQUENCE [LARGE SCALE GENOMIC DNA]</scope>
    <source>
        <strain evidence="5 6">F1</strain>
    </source>
</reference>
<dbReference type="InterPro" id="IPR023214">
    <property type="entry name" value="HAD_sf"/>
</dbReference>
<dbReference type="InterPro" id="IPR041492">
    <property type="entry name" value="HAD_2"/>
</dbReference>
<dbReference type="InterPro" id="IPR050155">
    <property type="entry name" value="HAD-like_hydrolase_sf"/>
</dbReference>
<dbReference type="GO" id="GO:0005829">
    <property type="term" value="C:cytosol"/>
    <property type="evidence" value="ECO:0007669"/>
    <property type="project" value="TreeGrafter"/>
</dbReference>
<keyword evidence="6" id="KW-1185">Reference proteome</keyword>
<dbReference type="SFLD" id="SFLDG01129">
    <property type="entry name" value="C1.5:_HAD__Beta-PGM__Phosphata"/>
    <property type="match status" value="1"/>
</dbReference>
<dbReference type="AlphaFoldDB" id="A0A6C2UEI0"/>
<dbReference type="GO" id="GO:0008967">
    <property type="term" value="F:phosphoglycolate phosphatase activity"/>
    <property type="evidence" value="ECO:0007669"/>
    <property type="project" value="UniProtKB-EC"/>
</dbReference>
<dbReference type="Pfam" id="PF13419">
    <property type="entry name" value="HAD_2"/>
    <property type="match status" value="1"/>
</dbReference>
<sequence length="214" mass="24443">MNDFKHIIWDWNGTLWDDTWLCTEINNHMLQRRKLPEIDIGVYRDKLCFPVDQYYCQLGFDYGQDPYNRLAEEFIEEYERRRFECALHAGARELIARLHGQGIPQAVLSAYQQDALLQATDYFELTRFFDDIVGLNDIYAAGKVENGLKYMSGLDLVPDEVLFIGDTIHDFEVAEAMGVKSVLVANGHNSRSRLEACGVPVFSSLFGVGAFIKG</sequence>
<evidence type="ECO:0000256" key="1">
    <source>
        <dbReference type="ARBA" id="ARBA00000830"/>
    </source>
</evidence>
<dbReference type="InterPro" id="IPR036412">
    <property type="entry name" value="HAD-like_sf"/>
</dbReference>
<dbReference type="SUPFAM" id="SSF56784">
    <property type="entry name" value="HAD-like"/>
    <property type="match status" value="1"/>
</dbReference>
<organism evidence="5 6">
    <name type="scientific">Pontiella desulfatans</name>
    <dbReference type="NCBI Taxonomy" id="2750659"/>
    <lineage>
        <taxon>Bacteria</taxon>
        <taxon>Pseudomonadati</taxon>
        <taxon>Kiritimatiellota</taxon>
        <taxon>Kiritimatiellia</taxon>
        <taxon>Kiritimatiellales</taxon>
        <taxon>Pontiellaceae</taxon>
        <taxon>Pontiella</taxon>
    </lineage>
</organism>